<proteinExistence type="predicted"/>
<evidence type="ECO:0000256" key="5">
    <source>
        <dbReference type="ARBA" id="ARBA00023136"/>
    </source>
</evidence>
<comment type="caution">
    <text evidence="9">The sequence shown here is derived from an EMBL/GenBank/DDBJ whole genome shotgun (WGS) entry which is preliminary data.</text>
</comment>
<feature type="compositionally biased region" description="Basic and acidic residues" evidence="6">
    <location>
        <begin position="439"/>
        <end position="448"/>
    </location>
</feature>
<dbReference type="EMBL" id="BAAAHQ010000049">
    <property type="protein sequence ID" value="GAA0951248.1"/>
    <property type="molecule type" value="Genomic_DNA"/>
</dbReference>
<dbReference type="Pfam" id="PF07690">
    <property type="entry name" value="MFS_1"/>
    <property type="match status" value="1"/>
</dbReference>
<protein>
    <submittedName>
        <fullName evidence="9">MFS transporter</fullName>
    </submittedName>
</protein>
<keyword evidence="10" id="KW-1185">Reference proteome</keyword>
<dbReference type="PROSITE" id="PS50850">
    <property type="entry name" value="MFS"/>
    <property type="match status" value="1"/>
</dbReference>
<keyword evidence="4 7" id="KW-1133">Transmembrane helix</keyword>
<evidence type="ECO:0000313" key="10">
    <source>
        <dbReference type="Proteomes" id="UP001501578"/>
    </source>
</evidence>
<reference evidence="10" key="1">
    <citation type="journal article" date="2019" name="Int. J. Syst. Evol. Microbiol.">
        <title>The Global Catalogue of Microorganisms (GCM) 10K type strain sequencing project: providing services to taxonomists for standard genome sequencing and annotation.</title>
        <authorList>
            <consortium name="The Broad Institute Genomics Platform"/>
            <consortium name="The Broad Institute Genome Sequencing Center for Infectious Disease"/>
            <person name="Wu L."/>
            <person name="Ma J."/>
        </authorList>
    </citation>
    <scope>NUCLEOTIDE SEQUENCE [LARGE SCALE GENOMIC DNA]</scope>
    <source>
        <strain evidence="10">JCM 11136</strain>
    </source>
</reference>
<keyword evidence="3 7" id="KW-0812">Transmembrane</keyword>
<dbReference type="InterPro" id="IPR036259">
    <property type="entry name" value="MFS_trans_sf"/>
</dbReference>
<evidence type="ECO:0000259" key="8">
    <source>
        <dbReference type="PROSITE" id="PS50850"/>
    </source>
</evidence>
<keyword evidence="5 7" id="KW-0472">Membrane</keyword>
<feature type="transmembrane region" description="Helical" evidence="7">
    <location>
        <begin position="288"/>
        <end position="307"/>
    </location>
</feature>
<keyword evidence="2" id="KW-1003">Cell membrane</keyword>
<evidence type="ECO:0000256" key="3">
    <source>
        <dbReference type="ARBA" id="ARBA00022692"/>
    </source>
</evidence>
<feature type="transmembrane region" description="Helical" evidence="7">
    <location>
        <begin position="160"/>
        <end position="180"/>
    </location>
</feature>
<feature type="transmembrane region" description="Helical" evidence="7">
    <location>
        <begin position="129"/>
        <end position="154"/>
    </location>
</feature>
<feature type="region of interest" description="Disordered" evidence="6">
    <location>
        <begin position="412"/>
        <end position="448"/>
    </location>
</feature>
<feature type="region of interest" description="Disordered" evidence="6">
    <location>
        <begin position="189"/>
        <end position="208"/>
    </location>
</feature>
<feature type="transmembrane region" description="Helical" evidence="7">
    <location>
        <begin position="70"/>
        <end position="87"/>
    </location>
</feature>
<comment type="subcellular location">
    <subcellularLocation>
        <location evidence="1">Cell membrane</location>
        <topology evidence="1">Multi-pass membrane protein</topology>
    </subcellularLocation>
</comment>
<feature type="transmembrane region" description="Helical" evidence="7">
    <location>
        <begin position="224"/>
        <end position="245"/>
    </location>
</feature>
<feature type="transmembrane region" description="Helical" evidence="7">
    <location>
        <begin position="313"/>
        <end position="331"/>
    </location>
</feature>
<organism evidence="9 10">
    <name type="scientific">Nonomuraea longicatena</name>
    <dbReference type="NCBI Taxonomy" id="83682"/>
    <lineage>
        <taxon>Bacteria</taxon>
        <taxon>Bacillati</taxon>
        <taxon>Actinomycetota</taxon>
        <taxon>Actinomycetes</taxon>
        <taxon>Streptosporangiales</taxon>
        <taxon>Streptosporangiaceae</taxon>
        <taxon>Nonomuraea</taxon>
    </lineage>
</organism>
<feature type="transmembrane region" description="Helical" evidence="7">
    <location>
        <begin position="257"/>
        <end position="276"/>
    </location>
</feature>
<dbReference type="Gene3D" id="1.20.1250.20">
    <property type="entry name" value="MFS general substrate transporter like domains"/>
    <property type="match status" value="2"/>
</dbReference>
<evidence type="ECO:0000256" key="2">
    <source>
        <dbReference type="ARBA" id="ARBA00022475"/>
    </source>
</evidence>
<accession>A0ABP4BKQ7</accession>
<feature type="transmembrane region" description="Helical" evidence="7">
    <location>
        <begin position="379"/>
        <end position="396"/>
    </location>
</feature>
<evidence type="ECO:0000256" key="4">
    <source>
        <dbReference type="ARBA" id="ARBA00022989"/>
    </source>
</evidence>
<evidence type="ECO:0000256" key="1">
    <source>
        <dbReference type="ARBA" id="ARBA00004651"/>
    </source>
</evidence>
<dbReference type="PANTHER" id="PTHR43124">
    <property type="entry name" value="PURINE EFFLUX PUMP PBUE"/>
    <property type="match status" value="1"/>
</dbReference>
<dbReference type="Proteomes" id="UP001501578">
    <property type="component" value="Unassembled WGS sequence"/>
</dbReference>
<dbReference type="CDD" id="cd17324">
    <property type="entry name" value="MFS_NepI_like"/>
    <property type="match status" value="1"/>
</dbReference>
<evidence type="ECO:0000256" key="7">
    <source>
        <dbReference type="SAM" id="Phobius"/>
    </source>
</evidence>
<feature type="domain" description="Major facilitator superfamily (MFS) profile" evidence="8">
    <location>
        <begin position="4"/>
        <end position="401"/>
    </location>
</feature>
<dbReference type="NCBIfam" id="NF033135">
    <property type="entry name" value="cmx_cmrA"/>
    <property type="match status" value="1"/>
</dbReference>
<evidence type="ECO:0000256" key="6">
    <source>
        <dbReference type="SAM" id="MobiDB-lite"/>
    </source>
</evidence>
<dbReference type="SUPFAM" id="SSF103473">
    <property type="entry name" value="MFS general substrate transporter"/>
    <property type="match status" value="1"/>
</dbReference>
<feature type="transmembrane region" description="Helical" evidence="7">
    <location>
        <begin position="41"/>
        <end position="63"/>
    </location>
</feature>
<dbReference type="PANTHER" id="PTHR43124:SF3">
    <property type="entry name" value="CHLORAMPHENICOL EFFLUX PUMP RV0191"/>
    <property type="match status" value="1"/>
</dbReference>
<name>A0ABP4BKQ7_9ACTN</name>
<dbReference type="InterPro" id="IPR011701">
    <property type="entry name" value="MFS"/>
</dbReference>
<gene>
    <name evidence="9" type="ORF">GCM10009560_71740</name>
</gene>
<feature type="transmembrane region" description="Helical" evidence="7">
    <location>
        <begin position="99"/>
        <end position="122"/>
    </location>
</feature>
<sequence length="448" mass="45082">MPLAVFILGLAVFAQGTSEFMLSGLLPAISADLHVSIAQAGLLTSAFAAGMVVGAPVLAAATLRWPRRRALGLFLLVFAVSHVVAALTPDYGMLLAARIVSALANAGFWAVAAAAAVAMVPVEVRARALAIVVGGVTLATVAGVPLGALVGQLWGWRAAFWGVAALSALSAVAVFAALPAEADRAAPSARDAGSASGPGGFANSGPRRPSAVAELRALADPRLAATYLLNAFVQGATFCTYTFLAPLATEEAGFGPGAVPVLLVLFGVGSLIGITAGGRLADAHPVRILWYGAAALITGWIVLALTAGSGPALVTLILIQGMLAFGLAPALTSRAYALAAGAPTLAGAFGTAAFNVGAAAGPGLGGLAIDGGLGYRSPVWVSVALMALALLTLVWARRLDRRAVTAVRAGGQERLPGGREPETAGGVWGRVTIPMTRPDTGRTQDRRP</sequence>
<evidence type="ECO:0000313" key="9">
    <source>
        <dbReference type="EMBL" id="GAA0951248.1"/>
    </source>
</evidence>
<feature type="transmembrane region" description="Helical" evidence="7">
    <location>
        <begin position="338"/>
        <end position="359"/>
    </location>
</feature>
<dbReference type="InterPro" id="IPR020846">
    <property type="entry name" value="MFS_dom"/>
</dbReference>
<dbReference type="InterPro" id="IPR050189">
    <property type="entry name" value="MFS_Efflux_Transporters"/>
</dbReference>